<dbReference type="OrthoDB" id="5451126at2"/>
<protein>
    <recommendedName>
        <fullName evidence="1">Formyl transferase N-terminal domain-containing protein</fullName>
    </recommendedName>
</protein>
<dbReference type="SUPFAM" id="SSF53328">
    <property type="entry name" value="Formyltransferase"/>
    <property type="match status" value="1"/>
</dbReference>
<dbReference type="PANTHER" id="PTHR11138">
    <property type="entry name" value="METHIONYL-TRNA FORMYLTRANSFERASE"/>
    <property type="match status" value="1"/>
</dbReference>
<dbReference type="InterPro" id="IPR002376">
    <property type="entry name" value="Formyl_transf_N"/>
</dbReference>
<proteinExistence type="predicted"/>
<dbReference type="Gene3D" id="3.40.50.12230">
    <property type="match status" value="1"/>
</dbReference>
<accession>A0A2L1GNA4</accession>
<sequence>MKKLKILFLGRKQVAAKCLQWLLDTRKDVEVVGVLSDTHLQHSITSDVARNYRIPLFDSESAIQALRNERLSFDLGLSVLYWKKLKCEFISMPKIGIINFHPAPLPDFKGVGGYNLAILHGLPKWAVSAHFVDENIDTGDIIKVKYFPIDFYTETVVTLEKKSQKVLKDLFMEIVNAVLDDPASINRVQNKGGIYLSRKELEDMKCLNPATDDIDRKIRAFWFPPYDGAFIELNGKRYTLINRQILSSLADPNSSSLFSCPAPSTDEGKND</sequence>
<feature type="domain" description="Formyl transferase N-terminal" evidence="1">
    <location>
        <begin position="5"/>
        <end position="173"/>
    </location>
</feature>
<dbReference type="KEGG" id="deo:CAY53_06090"/>
<evidence type="ECO:0000259" key="1">
    <source>
        <dbReference type="Pfam" id="PF00551"/>
    </source>
</evidence>
<dbReference type="GO" id="GO:0004479">
    <property type="term" value="F:methionyl-tRNA formyltransferase activity"/>
    <property type="evidence" value="ECO:0007669"/>
    <property type="project" value="TreeGrafter"/>
</dbReference>
<evidence type="ECO:0000313" key="2">
    <source>
        <dbReference type="EMBL" id="AVD71106.1"/>
    </source>
</evidence>
<dbReference type="CDD" id="cd08369">
    <property type="entry name" value="FMT_core"/>
    <property type="match status" value="1"/>
</dbReference>
<organism evidence="2 3">
    <name type="scientific">Desulfobulbus oralis</name>
    <dbReference type="NCBI Taxonomy" id="1986146"/>
    <lineage>
        <taxon>Bacteria</taxon>
        <taxon>Pseudomonadati</taxon>
        <taxon>Thermodesulfobacteriota</taxon>
        <taxon>Desulfobulbia</taxon>
        <taxon>Desulfobulbales</taxon>
        <taxon>Desulfobulbaceae</taxon>
        <taxon>Desulfobulbus</taxon>
    </lineage>
</organism>
<gene>
    <name evidence="2" type="ORF">CAY53_06090</name>
</gene>
<name>A0A2L1GNA4_9BACT</name>
<evidence type="ECO:0000313" key="3">
    <source>
        <dbReference type="Proteomes" id="UP000239867"/>
    </source>
</evidence>
<dbReference type="InterPro" id="IPR036477">
    <property type="entry name" value="Formyl_transf_N_sf"/>
</dbReference>
<dbReference type="AlphaFoldDB" id="A0A2L1GNA4"/>
<keyword evidence="3" id="KW-1185">Reference proteome</keyword>
<dbReference type="RefSeq" id="WP_104936381.1">
    <property type="nucleotide sequence ID" value="NZ_CP021255.1"/>
</dbReference>
<reference evidence="2 3" key="1">
    <citation type="journal article" date="2018" name="MBio">
        <title>Insights into the evolution of host association through the isolation and characterization of a novel human periodontal pathobiont, Desulfobulbus oralis.</title>
        <authorList>
            <person name="Cross K.L."/>
            <person name="Chirania P."/>
            <person name="Xiong W."/>
            <person name="Beall C.J."/>
            <person name="Elkins J.G."/>
            <person name="Giannone R.J."/>
            <person name="Griffen A.L."/>
            <person name="Guss A.M."/>
            <person name="Hettich R.L."/>
            <person name="Joshi S.S."/>
            <person name="Mokrzan E.M."/>
            <person name="Martin R.K."/>
            <person name="Zhulin I.B."/>
            <person name="Leys E.J."/>
            <person name="Podar M."/>
        </authorList>
    </citation>
    <scope>NUCLEOTIDE SEQUENCE [LARGE SCALE GENOMIC DNA]</scope>
    <source>
        <strain evidence="2 3">ORNL</strain>
    </source>
</reference>
<dbReference type="EMBL" id="CP021255">
    <property type="protein sequence ID" value="AVD71106.1"/>
    <property type="molecule type" value="Genomic_DNA"/>
</dbReference>
<dbReference type="Pfam" id="PF00551">
    <property type="entry name" value="Formyl_trans_N"/>
    <property type="match status" value="1"/>
</dbReference>
<dbReference type="GO" id="GO:0005829">
    <property type="term" value="C:cytosol"/>
    <property type="evidence" value="ECO:0007669"/>
    <property type="project" value="TreeGrafter"/>
</dbReference>
<dbReference type="Proteomes" id="UP000239867">
    <property type="component" value="Chromosome"/>
</dbReference>
<dbReference type="PANTHER" id="PTHR11138:SF5">
    <property type="entry name" value="METHIONYL-TRNA FORMYLTRANSFERASE, MITOCHONDRIAL"/>
    <property type="match status" value="1"/>
</dbReference>